<evidence type="ECO:0000313" key="3">
    <source>
        <dbReference type="Proteomes" id="UP000010824"/>
    </source>
</evidence>
<dbReference type="InParanoid" id="L0HBX6"/>
<dbReference type="AlphaFoldDB" id="L0HBX6"/>
<reference evidence="2 3" key="2">
    <citation type="journal article" date="2014" name="Genome Announc.">
        <title>Complete Genome Sequence of Methanoregula formicica SMSPT, a Mesophilic Hydrogenotrophic Methanogen Isolated from a Methanogenic Upflow Anaerobic Sludge Blanket Reactor.</title>
        <authorList>
            <person name="Yamamoto K."/>
            <person name="Tamaki H."/>
            <person name="Cadillo-Quiroz H."/>
            <person name="Imachi H."/>
            <person name="Kyrpides N."/>
            <person name="Woyke T."/>
            <person name="Goodwin L."/>
            <person name="Zinder S.H."/>
            <person name="Kamagata Y."/>
            <person name="Liu W.T."/>
        </authorList>
    </citation>
    <scope>NUCLEOTIDE SEQUENCE [LARGE SCALE GENOMIC DNA]</scope>
    <source>
        <strain evidence="3">DSM 22288 / NBRC 105244 / SMSP</strain>
    </source>
</reference>
<accession>L0HBX6</accession>
<gene>
    <name evidence="2" type="ordered locus">Metfor_1183</name>
</gene>
<reference evidence="3" key="1">
    <citation type="submission" date="2011-12" db="EMBL/GenBank/DDBJ databases">
        <title>Complete sequence of Methanoregula formicicum SMSP.</title>
        <authorList>
            <person name="Lucas S."/>
            <person name="Han J."/>
            <person name="Lapidus A."/>
            <person name="Cheng J.-F."/>
            <person name="Goodwin L."/>
            <person name="Pitluck S."/>
            <person name="Peters L."/>
            <person name="Ovchinnikova G."/>
            <person name="Teshima H."/>
            <person name="Detter J.C."/>
            <person name="Han C."/>
            <person name="Tapia R."/>
            <person name="Land M."/>
            <person name="Hauser L."/>
            <person name="Kyrpides N."/>
            <person name="Ivanova N."/>
            <person name="Pagani I."/>
            <person name="Imachi H."/>
            <person name="Tamaki H."/>
            <person name="Sekiguchi Y."/>
            <person name="Kamagata Y."/>
            <person name="Cadillo-Quiroz H."/>
            <person name="Zinder S."/>
            <person name="Liu W.-T."/>
            <person name="Woyke T."/>
        </authorList>
    </citation>
    <scope>NUCLEOTIDE SEQUENCE [LARGE SCALE GENOMIC DNA]</scope>
    <source>
        <strain evidence="3">DSM 22288 / NBRC 105244 / SMSP</strain>
    </source>
</reference>
<dbReference type="Proteomes" id="UP000010824">
    <property type="component" value="Chromosome"/>
</dbReference>
<dbReference type="GeneID" id="43503256"/>
<protein>
    <submittedName>
        <fullName evidence="2">Uncharacterized protein</fullName>
    </submittedName>
</protein>
<proteinExistence type="predicted"/>
<dbReference type="EMBL" id="CP003167">
    <property type="protein sequence ID" value="AGB02227.1"/>
    <property type="molecule type" value="Genomic_DNA"/>
</dbReference>
<feature type="transmembrane region" description="Helical" evidence="1">
    <location>
        <begin position="24"/>
        <end position="47"/>
    </location>
</feature>
<evidence type="ECO:0000256" key="1">
    <source>
        <dbReference type="SAM" id="Phobius"/>
    </source>
</evidence>
<sequence length="48" mass="5278" precursor="true">MSDGYAIRRYRRRTSLGSAEIDKWQSAVLVAILALSGMAGILFAIFCV</sequence>
<dbReference type="KEGG" id="mfo:Metfor_1183"/>
<keyword evidence="1" id="KW-0812">Transmembrane</keyword>
<organism evidence="2 3">
    <name type="scientific">Methanoregula formicica (strain DSM 22288 / NBRC 105244 / SMSP)</name>
    <dbReference type="NCBI Taxonomy" id="593750"/>
    <lineage>
        <taxon>Archaea</taxon>
        <taxon>Methanobacteriati</taxon>
        <taxon>Methanobacteriota</taxon>
        <taxon>Stenosarchaea group</taxon>
        <taxon>Methanomicrobia</taxon>
        <taxon>Methanomicrobiales</taxon>
        <taxon>Methanoregulaceae</taxon>
        <taxon>Methanoregula</taxon>
    </lineage>
</organism>
<name>L0HBX6_METFS</name>
<evidence type="ECO:0000313" key="2">
    <source>
        <dbReference type="EMBL" id="AGB02227.1"/>
    </source>
</evidence>
<keyword evidence="3" id="KW-1185">Reference proteome</keyword>
<keyword evidence="1" id="KW-0472">Membrane</keyword>
<dbReference type="HOGENOM" id="CLU_3147955_0_0_2"/>
<dbReference type="RefSeq" id="WP_015285190.1">
    <property type="nucleotide sequence ID" value="NC_019943.1"/>
</dbReference>
<keyword evidence="1" id="KW-1133">Transmembrane helix</keyword>